<feature type="transmembrane region" description="Helical" evidence="1">
    <location>
        <begin position="6"/>
        <end position="25"/>
    </location>
</feature>
<name>A0A923NJU2_9FIRM</name>
<protein>
    <submittedName>
        <fullName evidence="2">Uncharacterized protein</fullName>
    </submittedName>
</protein>
<sequence length="55" mass="6112">MSRKTYVIIVASMAAVMAFVQFSGLGQLIRDNTPQAFCEGGTCAMKLYDKMMEEK</sequence>
<dbReference type="Proteomes" id="UP000602647">
    <property type="component" value="Unassembled WGS sequence"/>
</dbReference>
<keyword evidence="1" id="KW-0812">Transmembrane</keyword>
<evidence type="ECO:0000256" key="1">
    <source>
        <dbReference type="SAM" id="Phobius"/>
    </source>
</evidence>
<proteinExistence type="predicted"/>
<reference evidence="2" key="1">
    <citation type="submission" date="2020-08" db="EMBL/GenBank/DDBJ databases">
        <title>Genome public.</title>
        <authorList>
            <person name="Liu C."/>
            <person name="Sun Q."/>
        </authorList>
    </citation>
    <scope>NUCLEOTIDE SEQUENCE</scope>
    <source>
        <strain evidence="2">BX12</strain>
    </source>
</reference>
<dbReference type="AlphaFoldDB" id="A0A923NJU2"/>
<keyword evidence="3" id="KW-1185">Reference proteome</keyword>
<evidence type="ECO:0000313" key="2">
    <source>
        <dbReference type="EMBL" id="MBC6678587.1"/>
    </source>
</evidence>
<dbReference type="EMBL" id="JACRYT010000001">
    <property type="protein sequence ID" value="MBC6678587.1"/>
    <property type="molecule type" value="Genomic_DNA"/>
</dbReference>
<evidence type="ECO:0000313" key="3">
    <source>
        <dbReference type="Proteomes" id="UP000602647"/>
    </source>
</evidence>
<keyword evidence="1" id="KW-1133">Transmembrane helix</keyword>
<comment type="caution">
    <text evidence="2">The sequence shown here is derived from an EMBL/GenBank/DDBJ whole genome shotgun (WGS) entry which is preliminary data.</text>
</comment>
<gene>
    <name evidence="2" type="ORF">H9L42_01930</name>
</gene>
<accession>A0A923NJU2</accession>
<organism evidence="2 3">
    <name type="scientific">Zhenpiania hominis</name>
    <dbReference type="NCBI Taxonomy" id="2763644"/>
    <lineage>
        <taxon>Bacteria</taxon>
        <taxon>Bacillati</taxon>
        <taxon>Bacillota</taxon>
        <taxon>Clostridia</taxon>
        <taxon>Peptostreptococcales</taxon>
        <taxon>Anaerovoracaceae</taxon>
        <taxon>Zhenpiania</taxon>
    </lineage>
</organism>
<dbReference type="RefSeq" id="WP_187301754.1">
    <property type="nucleotide sequence ID" value="NZ_CBCTQH010000024.1"/>
</dbReference>
<keyword evidence="1" id="KW-0472">Membrane</keyword>